<dbReference type="EMBL" id="CACVBM020000854">
    <property type="protein sequence ID" value="CAA7024030.1"/>
    <property type="molecule type" value="Genomic_DNA"/>
</dbReference>
<feature type="region of interest" description="Disordered" evidence="1">
    <location>
        <begin position="81"/>
        <end position="103"/>
    </location>
</feature>
<sequence>MEEEVVVVQALVVVQVVMEVVVEVMVEVVEVTGGGGGYGSSSGRSGGSGGRYSGGSDVLLVTVLVQVFRRSPFFRLWWGFGSDRSSQSSGRSSFGGFGLNRSY</sequence>
<proteinExistence type="predicted"/>
<evidence type="ECO:0000256" key="1">
    <source>
        <dbReference type="SAM" id="MobiDB-lite"/>
    </source>
</evidence>
<dbReference type="AlphaFoldDB" id="A0A6D2I363"/>
<accession>A0A6D2I363</accession>
<gene>
    <name evidence="2" type="ORF">MERR_LOCUS11265</name>
</gene>
<evidence type="ECO:0000313" key="2">
    <source>
        <dbReference type="EMBL" id="CAA7024030.1"/>
    </source>
</evidence>
<evidence type="ECO:0000313" key="3">
    <source>
        <dbReference type="Proteomes" id="UP000467841"/>
    </source>
</evidence>
<feature type="compositionally biased region" description="Gly residues" evidence="1">
    <location>
        <begin position="93"/>
        <end position="103"/>
    </location>
</feature>
<dbReference type="Proteomes" id="UP000467841">
    <property type="component" value="Unassembled WGS sequence"/>
</dbReference>
<organism evidence="2 3">
    <name type="scientific">Microthlaspi erraticum</name>
    <dbReference type="NCBI Taxonomy" id="1685480"/>
    <lineage>
        <taxon>Eukaryota</taxon>
        <taxon>Viridiplantae</taxon>
        <taxon>Streptophyta</taxon>
        <taxon>Embryophyta</taxon>
        <taxon>Tracheophyta</taxon>
        <taxon>Spermatophyta</taxon>
        <taxon>Magnoliopsida</taxon>
        <taxon>eudicotyledons</taxon>
        <taxon>Gunneridae</taxon>
        <taxon>Pentapetalae</taxon>
        <taxon>rosids</taxon>
        <taxon>malvids</taxon>
        <taxon>Brassicales</taxon>
        <taxon>Brassicaceae</taxon>
        <taxon>Coluteocarpeae</taxon>
        <taxon>Microthlaspi</taxon>
    </lineage>
</organism>
<keyword evidence="3" id="KW-1185">Reference proteome</keyword>
<feature type="compositionally biased region" description="Low complexity" evidence="1">
    <location>
        <begin position="81"/>
        <end position="92"/>
    </location>
</feature>
<reference evidence="2" key="1">
    <citation type="submission" date="2020-01" db="EMBL/GenBank/DDBJ databases">
        <authorList>
            <person name="Mishra B."/>
        </authorList>
    </citation>
    <scope>NUCLEOTIDE SEQUENCE [LARGE SCALE GENOMIC DNA]</scope>
</reference>
<protein>
    <submittedName>
        <fullName evidence="2">Uncharacterized protein</fullName>
    </submittedName>
</protein>
<name>A0A6D2I363_9BRAS</name>
<comment type="caution">
    <text evidence="2">The sequence shown here is derived from an EMBL/GenBank/DDBJ whole genome shotgun (WGS) entry which is preliminary data.</text>
</comment>